<evidence type="ECO:0000313" key="3">
    <source>
        <dbReference type="Proteomes" id="UP000215367"/>
    </source>
</evidence>
<keyword evidence="1" id="KW-0472">Membrane</keyword>
<dbReference type="Proteomes" id="UP000215367">
    <property type="component" value="Unassembled WGS sequence"/>
</dbReference>
<organism evidence="2 3">
    <name type="scientific">Azospirillum brasilense</name>
    <dbReference type="NCBI Taxonomy" id="192"/>
    <lineage>
        <taxon>Bacteria</taxon>
        <taxon>Pseudomonadati</taxon>
        <taxon>Pseudomonadota</taxon>
        <taxon>Alphaproteobacteria</taxon>
        <taxon>Rhodospirillales</taxon>
        <taxon>Azospirillaceae</taxon>
        <taxon>Azospirillum</taxon>
    </lineage>
</organism>
<evidence type="ECO:0008006" key="4">
    <source>
        <dbReference type="Google" id="ProtNLM"/>
    </source>
</evidence>
<accession>A0A235HAH4</accession>
<keyword evidence="2" id="KW-0614">Plasmid</keyword>
<keyword evidence="1" id="KW-0812">Transmembrane</keyword>
<comment type="caution">
    <text evidence="2">The sequence shown here is derived from an EMBL/GenBank/DDBJ whole genome shotgun (WGS) entry which is preliminary data.</text>
</comment>
<geneLocation type="plasmid" evidence="2">
    <name>unnamed</name>
</geneLocation>
<keyword evidence="1" id="KW-1133">Transmembrane helix</keyword>
<evidence type="ECO:0000313" key="2">
    <source>
        <dbReference type="EMBL" id="OYD82514.1"/>
    </source>
</evidence>
<dbReference type="AlphaFoldDB" id="A0A235HAH4"/>
<proteinExistence type="predicted"/>
<feature type="transmembrane region" description="Helical" evidence="1">
    <location>
        <begin position="12"/>
        <end position="31"/>
    </location>
</feature>
<reference evidence="2 3" key="1">
    <citation type="submission" date="2017-07" db="EMBL/GenBank/DDBJ databases">
        <title>Whole genome sequence of Azospirillum brasilense 2A1, a potential biofertilizer strain.</title>
        <authorList>
            <person name="Fontana C.A."/>
            <person name="Toffoli L.M."/>
            <person name="Salazar S.M."/>
            <person name="Puglisi E."/>
            <person name="Pedraza R."/>
            <person name="Bassi D."/>
            <person name="Cocconcelli P.S."/>
        </authorList>
    </citation>
    <scope>NUCLEOTIDE SEQUENCE [LARGE SCALE GENOMIC DNA]</scope>
    <source>
        <strain evidence="2 3">2A1</strain>
        <plasmid evidence="2">unnamed</plasmid>
    </source>
</reference>
<feature type="transmembrane region" description="Helical" evidence="1">
    <location>
        <begin position="43"/>
        <end position="65"/>
    </location>
</feature>
<dbReference type="RefSeq" id="WP_094305272.1">
    <property type="nucleotide sequence ID" value="NZ_NOWT01000021.1"/>
</dbReference>
<name>A0A235HAH4_AZOBR</name>
<sequence length="107" mass="11012">MPDPNSHDLAQMARSLSPTLAGVVIGMLARWARESREGGWKALVRVVVLDVPSILALTVASGVLAQKLQADTLMACGMGTCAGYAGSEVLKLLLAKLPGGQIGKGQG</sequence>
<dbReference type="EMBL" id="NOWT01000021">
    <property type="protein sequence ID" value="OYD82514.1"/>
    <property type="molecule type" value="Genomic_DNA"/>
</dbReference>
<evidence type="ECO:0000256" key="1">
    <source>
        <dbReference type="SAM" id="Phobius"/>
    </source>
</evidence>
<protein>
    <recommendedName>
        <fullName evidence="4">Holin</fullName>
    </recommendedName>
</protein>
<gene>
    <name evidence="2" type="ORF">CHT98_20150</name>
</gene>